<keyword evidence="6" id="KW-1185">Reference proteome</keyword>
<proteinExistence type="predicted"/>
<evidence type="ECO:0000256" key="3">
    <source>
        <dbReference type="ARBA" id="ARBA00023163"/>
    </source>
</evidence>
<dbReference type="GO" id="GO:0003677">
    <property type="term" value="F:DNA binding"/>
    <property type="evidence" value="ECO:0007669"/>
    <property type="project" value="UniProtKB-KW"/>
</dbReference>
<comment type="caution">
    <text evidence="5">The sequence shown here is derived from an EMBL/GenBank/DDBJ whole genome shotgun (WGS) entry which is preliminary data.</text>
</comment>
<keyword evidence="3" id="KW-0804">Transcription</keyword>
<evidence type="ECO:0000313" key="5">
    <source>
        <dbReference type="EMBL" id="MBB3840565.1"/>
    </source>
</evidence>
<dbReference type="PANTHER" id="PTHR38445">
    <property type="entry name" value="HTH-TYPE TRANSCRIPTIONAL REPRESSOR YTRA"/>
    <property type="match status" value="1"/>
</dbReference>
<feature type="domain" description="HTH gntR-type" evidence="4">
    <location>
        <begin position="13"/>
        <end position="81"/>
    </location>
</feature>
<name>A0A7W5ZPV7_9BACT</name>
<evidence type="ECO:0000259" key="4">
    <source>
        <dbReference type="PROSITE" id="PS50949"/>
    </source>
</evidence>
<gene>
    <name evidence="5" type="ORF">FHS57_004585</name>
</gene>
<dbReference type="Pfam" id="PF13377">
    <property type="entry name" value="Peripla_BP_3"/>
    <property type="match status" value="1"/>
</dbReference>
<dbReference type="Pfam" id="PF00392">
    <property type="entry name" value="GntR"/>
    <property type="match status" value="1"/>
</dbReference>
<keyword evidence="2 5" id="KW-0238">DNA-binding</keyword>
<dbReference type="SUPFAM" id="SSF53822">
    <property type="entry name" value="Periplasmic binding protein-like I"/>
    <property type="match status" value="1"/>
</dbReference>
<sequence>MSFTLHLDHDAKTPKYKQIVKSVISSIERGVLKQDDQLPSINELSEEYYLARDTVEKAYKELKALGVIDSVRGKGFYILNEKPKQMRVLLVMNKLSAYKKAVYEAFVSTLGDRAAVTLHIHHGNVRVFDDIMKESIGHYHYYVIMPHFYDEADRVSVLSMLKKIDPKELILLDREFSDFSGEYASVYQDFTDDIYGALQSGIDLLSKYEEMVLVFPQDVKYPPEIVRGFRNFCAHYHKQGRIIGKASDDEVLKGRAYIVLEDSDLAELVKKTRLQSLVLGEEVGIVSFNDTPLKEVLANGITVISTNHSQMGRTAAELILKGKVMNLKNPFGLIRRGSL</sequence>
<dbReference type="Gene3D" id="1.10.10.10">
    <property type="entry name" value="Winged helix-like DNA-binding domain superfamily/Winged helix DNA-binding domain"/>
    <property type="match status" value="1"/>
</dbReference>
<dbReference type="InterPro" id="IPR000524">
    <property type="entry name" value="Tscrpt_reg_HTH_GntR"/>
</dbReference>
<dbReference type="InterPro" id="IPR028082">
    <property type="entry name" value="Peripla_BP_I"/>
</dbReference>
<dbReference type="PROSITE" id="PS50949">
    <property type="entry name" value="HTH_GNTR"/>
    <property type="match status" value="1"/>
</dbReference>
<dbReference type="Gene3D" id="3.40.50.2300">
    <property type="match status" value="2"/>
</dbReference>
<keyword evidence="1" id="KW-0805">Transcription regulation</keyword>
<dbReference type="SUPFAM" id="SSF46785">
    <property type="entry name" value="Winged helix' DNA-binding domain"/>
    <property type="match status" value="1"/>
</dbReference>
<dbReference type="CDD" id="cd07377">
    <property type="entry name" value="WHTH_GntR"/>
    <property type="match status" value="1"/>
</dbReference>
<dbReference type="Proteomes" id="UP000541352">
    <property type="component" value="Unassembled WGS sequence"/>
</dbReference>
<dbReference type="AlphaFoldDB" id="A0A7W5ZPV7"/>
<evidence type="ECO:0000313" key="6">
    <source>
        <dbReference type="Proteomes" id="UP000541352"/>
    </source>
</evidence>
<dbReference type="GO" id="GO:0003700">
    <property type="term" value="F:DNA-binding transcription factor activity"/>
    <property type="evidence" value="ECO:0007669"/>
    <property type="project" value="InterPro"/>
</dbReference>
<dbReference type="RefSeq" id="WP_183977600.1">
    <property type="nucleotide sequence ID" value="NZ_JACIBY010000011.1"/>
</dbReference>
<dbReference type="EMBL" id="JACIBY010000011">
    <property type="protein sequence ID" value="MBB3840565.1"/>
    <property type="molecule type" value="Genomic_DNA"/>
</dbReference>
<dbReference type="InterPro" id="IPR036390">
    <property type="entry name" value="WH_DNA-bd_sf"/>
</dbReference>
<dbReference type="InterPro" id="IPR036388">
    <property type="entry name" value="WH-like_DNA-bd_sf"/>
</dbReference>
<organism evidence="5 6">
    <name type="scientific">Runella defluvii</name>
    <dbReference type="NCBI Taxonomy" id="370973"/>
    <lineage>
        <taxon>Bacteria</taxon>
        <taxon>Pseudomonadati</taxon>
        <taxon>Bacteroidota</taxon>
        <taxon>Cytophagia</taxon>
        <taxon>Cytophagales</taxon>
        <taxon>Spirosomataceae</taxon>
        <taxon>Runella</taxon>
    </lineage>
</organism>
<dbReference type="PANTHER" id="PTHR38445:SF10">
    <property type="entry name" value="GNTR-FAMILY TRANSCRIPTIONAL REGULATOR"/>
    <property type="match status" value="1"/>
</dbReference>
<dbReference type="SMART" id="SM00345">
    <property type="entry name" value="HTH_GNTR"/>
    <property type="match status" value="1"/>
</dbReference>
<dbReference type="InterPro" id="IPR046335">
    <property type="entry name" value="LacI/GalR-like_sensor"/>
</dbReference>
<evidence type="ECO:0000256" key="1">
    <source>
        <dbReference type="ARBA" id="ARBA00023015"/>
    </source>
</evidence>
<evidence type="ECO:0000256" key="2">
    <source>
        <dbReference type="ARBA" id="ARBA00023125"/>
    </source>
</evidence>
<reference evidence="5 6" key="1">
    <citation type="submission" date="2020-08" db="EMBL/GenBank/DDBJ databases">
        <title>Genomic Encyclopedia of Type Strains, Phase IV (KMG-IV): sequencing the most valuable type-strain genomes for metagenomic binning, comparative biology and taxonomic classification.</title>
        <authorList>
            <person name="Goeker M."/>
        </authorList>
    </citation>
    <scope>NUCLEOTIDE SEQUENCE [LARGE SCALE GENOMIC DNA]</scope>
    <source>
        <strain evidence="5 6">DSM 17976</strain>
    </source>
</reference>
<accession>A0A7W5ZPV7</accession>
<protein>
    <submittedName>
        <fullName evidence="5">DNA-binding transcriptional regulator YhcF (GntR family)</fullName>
    </submittedName>
</protein>